<dbReference type="AlphaFoldDB" id="A0A3S5FD19"/>
<evidence type="ECO:0000313" key="2">
    <source>
        <dbReference type="Proteomes" id="UP000784294"/>
    </source>
</evidence>
<evidence type="ECO:0000313" key="1">
    <source>
        <dbReference type="EMBL" id="VEL16100.1"/>
    </source>
</evidence>
<proteinExistence type="predicted"/>
<gene>
    <name evidence="1" type="ORF">PXEA_LOCUS9540</name>
</gene>
<dbReference type="Proteomes" id="UP000784294">
    <property type="component" value="Unassembled WGS sequence"/>
</dbReference>
<keyword evidence="2" id="KW-1185">Reference proteome</keyword>
<comment type="caution">
    <text evidence="1">The sequence shown here is derived from an EMBL/GenBank/DDBJ whole genome shotgun (WGS) entry which is preliminary data.</text>
</comment>
<sequence>MPCFQVQLYAPNTRQLELALGLIEERLPRLYEQAIFTKQLPSMSTRMPTGRRFLLPSTQRSRNVSLASHCPHYVEPIERAIWRAEGEPQARHRQSKMSSLFDRGDPNRMKWYPDVYTSEDTSRLVRSWNQLPFSGAALLARV</sequence>
<accession>A0A3S5FD19</accession>
<protein>
    <submittedName>
        <fullName evidence="1">Uncharacterized protein</fullName>
    </submittedName>
</protein>
<organism evidence="1 2">
    <name type="scientific">Protopolystoma xenopodis</name>
    <dbReference type="NCBI Taxonomy" id="117903"/>
    <lineage>
        <taxon>Eukaryota</taxon>
        <taxon>Metazoa</taxon>
        <taxon>Spiralia</taxon>
        <taxon>Lophotrochozoa</taxon>
        <taxon>Platyhelminthes</taxon>
        <taxon>Monogenea</taxon>
        <taxon>Polyopisthocotylea</taxon>
        <taxon>Polystomatidea</taxon>
        <taxon>Polystomatidae</taxon>
        <taxon>Protopolystoma</taxon>
    </lineage>
</organism>
<dbReference type="EMBL" id="CAAALY010027134">
    <property type="protein sequence ID" value="VEL16100.1"/>
    <property type="molecule type" value="Genomic_DNA"/>
</dbReference>
<reference evidence="1" key="1">
    <citation type="submission" date="2018-11" db="EMBL/GenBank/DDBJ databases">
        <authorList>
            <consortium name="Pathogen Informatics"/>
        </authorList>
    </citation>
    <scope>NUCLEOTIDE SEQUENCE</scope>
</reference>
<name>A0A3S5FD19_9PLAT</name>